<dbReference type="Proteomes" id="UP001164746">
    <property type="component" value="Chromosome 5"/>
</dbReference>
<evidence type="ECO:0000313" key="1">
    <source>
        <dbReference type="EMBL" id="WAR05369.1"/>
    </source>
</evidence>
<evidence type="ECO:0000313" key="2">
    <source>
        <dbReference type="Proteomes" id="UP001164746"/>
    </source>
</evidence>
<protein>
    <submittedName>
        <fullName evidence="1">Uncharacterized protein</fullName>
    </submittedName>
</protein>
<dbReference type="EMBL" id="CP111016">
    <property type="protein sequence ID" value="WAR05369.1"/>
    <property type="molecule type" value="Genomic_DNA"/>
</dbReference>
<sequence length="78" mass="9276">MTIFGSRLFACKNRVSAKRPLIYISYYIVSIERKTCVRLRNRKFANLKVILEKCYCVKHKIQKNQDFNNVLCKLLVFS</sequence>
<accession>A0ABY7E838</accession>
<reference evidence="1" key="1">
    <citation type="submission" date="2022-11" db="EMBL/GenBank/DDBJ databases">
        <title>Centuries of genome instability and evolution in soft-shell clam transmissible cancer (bioRxiv).</title>
        <authorList>
            <person name="Hart S.F.M."/>
            <person name="Yonemitsu M.A."/>
            <person name="Giersch R.M."/>
            <person name="Beal B.F."/>
            <person name="Arriagada G."/>
            <person name="Davis B.W."/>
            <person name="Ostrander E.A."/>
            <person name="Goff S.P."/>
            <person name="Metzger M.J."/>
        </authorList>
    </citation>
    <scope>NUCLEOTIDE SEQUENCE</scope>
    <source>
        <strain evidence="1">MELC-2E11</strain>
        <tissue evidence="1">Siphon/mantle</tissue>
    </source>
</reference>
<gene>
    <name evidence="1" type="ORF">MAR_020738</name>
</gene>
<name>A0ABY7E838_MYAAR</name>
<keyword evidence="2" id="KW-1185">Reference proteome</keyword>
<proteinExistence type="predicted"/>
<organism evidence="1 2">
    <name type="scientific">Mya arenaria</name>
    <name type="common">Soft-shell clam</name>
    <dbReference type="NCBI Taxonomy" id="6604"/>
    <lineage>
        <taxon>Eukaryota</taxon>
        <taxon>Metazoa</taxon>
        <taxon>Spiralia</taxon>
        <taxon>Lophotrochozoa</taxon>
        <taxon>Mollusca</taxon>
        <taxon>Bivalvia</taxon>
        <taxon>Autobranchia</taxon>
        <taxon>Heteroconchia</taxon>
        <taxon>Euheterodonta</taxon>
        <taxon>Imparidentia</taxon>
        <taxon>Neoheterodontei</taxon>
        <taxon>Myida</taxon>
        <taxon>Myoidea</taxon>
        <taxon>Myidae</taxon>
        <taxon>Mya</taxon>
    </lineage>
</organism>